<accession>A0A1T4X9Y0</accession>
<dbReference type="GO" id="GO:0006508">
    <property type="term" value="P:proteolysis"/>
    <property type="evidence" value="ECO:0007669"/>
    <property type="project" value="InterPro"/>
</dbReference>
<evidence type="ECO:0000259" key="3">
    <source>
        <dbReference type="Pfam" id="PF00089"/>
    </source>
</evidence>
<dbReference type="Proteomes" id="UP000190460">
    <property type="component" value="Unassembled WGS sequence"/>
</dbReference>
<protein>
    <submittedName>
        <fullName evidence="4">Trypsin</fullName>
    </submittedName>
</protein>
<evidence type="ECO:0000256" key="1">
    <source>
        <dbReference type="ARBA" id="ARBA00022729"/>
    </source>
</evidence>
<dbReference type="InterPro" id="IPR043504">
    <property type="entry name" value="Peptidase_S1_PA_chymotrypsin"/>
</dbReference>
<name>A0A1T4X9Y0_9GAMM</name>
<evidence type="ECO:0000256" key="2">
    <source>
        <dbReference type="SAM" id="MobiDB-lite"/>
    </source>
</evidence>
<feature type="domain" description="Peptidase S1" evidence="3">
    <location>
        <begin position="147"/>
        <end position="361"/>
    </location>
</feature>
<dbReference type="InterPro" id="IPR001254">
    <property type="entry name" value="Trypsin_dom"/>
</dbReference>
<proteinExistence type="predicted"/>
<keyword evidence="1" id="KW-0732">Signal</keyword>
<organism evidence="4 5">
    <name type="scientific">Thiothrix eikelboomii</name>
    <dbReference type="NCBI Taxonomy" id="92487"/>
    <lineage>
        <taxon>Bacteria</taxon>
        <taxon>Pseudomonadati</taxon>
        <taxon>Pseudomonadota</taxon>
        <taxon>Gammaproteobacteria</taxon>
        <taxon>Thiotrichales</taxon>
        <taxon>Thiotrichaceae</taxon>
        <taxon>Thiothrix</taxon>
    </lineage>
</organism>
<dbReference type="EMBL" id="FUYB01000014">
    <property type="protein sequence ID" value="SKA86400.1"/>
    <property type="molecule type" value="Genomic_DNA"/>
</dbReference>
<dbReference type="PROSITE" id="PS00134">
    <property type="entry name" value="TRYPSIN_HIS"/>
    <property type="match status" value="1"/>
</dbReference>
<evidence type="ECO:0000313" key="4">
    <source>
        <dbReference type="EMBL" id="SKA86400.1"/>
    </source>
</evidence>
<sequence>MKSFTTANLYLYRLLHTIQVLLTTEAVDMKHILLITAWMPLSALAADLDTVYFYQTPTPELASTHSSQAYTNPLPAPDTSNLEPDGTPKNTQAGASTEAASRAYGRYSVPFTAKRVSAAVTSAVSSDSNAYLSASFPYSAIGKLTFQVGGISAHCSASVILKSVIVTAAHCMQDYGAGADRFDSHVFRPASYEGSSPYGEWTPLAAVWPNTWTKGTEVGSGSAVDNDLAVMILAKNASGQFISDLVGGHLNYGWNNYSFINSKRTGNIWTAAVTTLGYPGLLDEGAIMQRSDGPSYLTTIADAHQIYQGSTFTGGSSGGPWVVNFGYENPSFSDGSGVGHKAKANVVIGVTSWGSADPNQPKDNYSSQFTQNKRYPKADYGGFGAGNIAALLNTACSKKPRGSTQTFKQLGYCDQ</sequence>
<dbReference type="InterPro" id="IPR018114">
    <property type="entry name" value="TRYPSIN_HIS"/>
</dbReference>
<dbReference type="Gene3D" id="2.40.10.10">
    <property type="entry name" value="Trypsin-like serine proteases"/>
    <property type="match status" value="2"/>
</dbReference>
<dbReference type="PANTHER" id="PTHR15462">
    <property type="entry name" value="SERINE PROTEASE"/>
    <property type="match status" value="1"/>
</dbReference>
<feature type="compositionally biased region" description="Polar residues" evidence="2">
    <location>
        <begin position="78"/>
        <end position="99"/>
    </location>
</feature>
<dbReference type="STRING" id="92487.SAMN02745130_02708"/>
<keyword evidence="5" id="KW-1185">Reference proteome</keyword>
<evidence type="ECO:0000313" key="5">
    <source>
        <dbReference type="Proteomes" id="UP000190460"/>
    </source>
</evidence>
<dbReference type="GO" id="GO:0004252">
    <property type="term" value="F:serine-type endopeptidase activity"/>
    <property type="evidence" value="ECO:0007669"/>
    <property type="project" value="InterPro"/>
</dbReference>
<dbReference type="Pfam" id="PF00089">
    <property type="entry name" value="Trypsin"/>
    <property type="match status" value="1"/>
</dbReference>
<dbReference type="InterPro" id="IPR009003">
    <property type="entry name" value="Peptidase_S1_PA"/>
</dbReference>
<dbReference type="SUPFAM" id="SSF50494">
    <property type="entry name" value="Trypsin-like serine proteases"/>
    <property type="match status" value="1"/>
</dbReference>
<reference evidence="4 5" key="1">
    <citation type="submission" date="2017-02" db="EMBL/GenBank/DDBJ databases">
        <authorList>
            <person name="Peterson S.W."/>
        </authorList>
    </citation>
    <scope>NUCLEOTIDE SEQUENCE [LARGE SCALE GENOMIC DNA]</scope>
    <source>
        <strain evidence="4 5">ATCC 49788</strain>
    </source>
</reference>
<gene>
    <name evidence="4" type="ORF">SAMN02745130_02708</name>
</gene>
<feature type="region of interest" description="Disordered" evidence="2">
    <location>
        <begin position="63"/>
        <end position="99"/>
    </location>
</feature>
<dbReference type="InterPro" id="IPR050966">
    <property type="entry name" value="Glutamyl_endopeptidase"/>
</dbReference>
<dbReference type="AlphaFoldDB" id="A0A1T4X9Y0"/>